<dbReference type="GO" id="GO:0016887">
    <property type="term" value="F:ATP hydrolysis activity"/>
    <property type="evidence" value="ECO:0007669"/>
    <property type="project" value="RHEA"/>
</dbReference>
<dbReference type="Pfam" id="PF05970">
    <property type="entry name" value="PIF1"/>
    <property type="match status" value="1"/>
</dbReference>
<dbReference type="GO" id="GO:0000723">
    <property type="term" value="P:telomere maintenance"/>
    <property type="evidence" value="ECO:0007669"/>
    <property type="project" value="InterPro"/>
</dbReference>
<dbReference type="AlphaFoldDB" id="A0A162U2W3"/>
<dbReference type="GO" id="GO:0006281">
    <property type="term" value="P:DNA repair"/>
    <property type="evidence" value="ECO:0007669"/>
    <property type="project" value="UniProtKB-KW"/>
</dbReference>
<dbReference type="GO" id="GO:0005524">
    <property type="term" value="F:ATP binding"/>
    <property type="evidence" value="ECO:0007669"/>
    <property type="project" value="UniProtKB-KW"/>
</dbReference>
<dbReference type="InterPro" id="IPR027417">
    <property type="entry name" value="P-loop_NTPase"/>
</dbReference>
<dbReference type="VEuPathDB" id="FungiDB:PHYBLDRAFT_169836"/>
<proteinExistence type="inferred from homology"/>
<keyword evidence="1" id="KW-0378">Hydrolase</keyword>
<dbReference type="GeneID" id="28997077"/>
<dbReference type="GO" id="GO:0006310">
    <property type="term" value="P:DNA recombination"/>
    <property type="evidence" value="ECO:0007669"/>
    <property type="project" value="UniProtKB-KW"/>
</dbReference>
<evidence type="ECO:0000313" key="4">
    <source>
        <dbReference type="Proteomes" id="UP000077315"/>
    </source>
</evidence>
<keyword evidence="1" id="KW-0547">Nucleotide-binding</keyword>
<protein>
    <recommendedName>
        <fullName evidence="1">ATP-dependent DNA helicase</fullName>
        <ecNumber evidence="1">5.6.2.3</ecNumber>
    </recommendedName>
</protein>
<name>A0A162U2W3_PHYB8</name>
<evidence type="ECO:0000313" key="3">
    <source>
        <dbReference type="EMBL" id="OAD71923.1"/>
    </source>
</evidence>
<gene>
    <name evidence="3" type="ORF">PHYBLDRAFT_169836</name>
</gene>
<keyword evidence="1" id="KW-0067">ATP-binding</keyword>
<dbReference type="STRING" id="763407.A0A162U2W3"/>
<comment type="cofactor">
    <cofactor evidence="1">
        <name>Mg(2+)</name>
        <dbReference type="ChEBI" id="CHEBI:18420"/>
    </cofactor>
</comment>
<dbReference type="EMBL" id="KV440984">
    <property type="protein sequence ID" value="OAD71923.1"/>
    <property type="molecule type" value="Genomic_DNA"/>
</dbReference>
<dbReference type="InParanoid" id="A0A162U2W3"/>
<accession>A0A162U2W3</accession>
<feature type="domain" description="DNA helicase Pif1-like DEAD-box helicase" evidence="2">
    <location>
        <begin position="441"/>
        <end position="505"/>
    </location>
</feature>
<sequence>MAHQKYPLSKYTLITKYNIIAEIIALSHAAQYPAESSRAAASRPRVEAVQDSVAPIQPLSIDLSFTEQYTAESNRDLTAAFEALQVSDVERVLDLTTTTATATVIPCCSSCNRIGHQWSNNLQCPNNQRNRNFVPGQLTTTHNMAWHTTTPLPPAGQTFFDKIRWYNSTISFTSMGANINQSVANNIGGAYNYRIHETVCHKIVSVIPTTQAQMDQPKFAQIYIFDPASQVEHRQRNAPDLDRIILEKIQAVLMEVNPFVSLFRSIEQVACKNDGTANLIICLKADGPQDQQCYNAPTTEEVAVLIRDNETGSSRDIILHTHANGLQRINEYNCFYDALQYVLLFPLGDYDWTIVSYSATREKVSVMDWYANRLMYRPNSMHLLHQFGRLFQQYIVDMYTKVEHNCLDFLTQNQKKLRSKLYWGIQDALHLTDNNLANLGQQQAVYRVVKEAVEASPTTPRLYFVDGLGGTGKTFLFNAMLRKVCQQGKIALVVASSRIAALPLDVWLAFAMTINKSQGWTLDKVNLYLPDYVFGHRQLYVALSRVQTLNSVKIMVDMDSISTEAISNVYINNVVYNEVLSRN</sequence>
<dbReference type="InterPro" id="IPR010285">
    <property type="entry name" value="DNA_helicase_pif1-like_DEAD"/>
</dbReference>
<dbReference type="Proteomes" id="UP000077315">
    <property type="component" value="Unassembled WGS sequence"/>
</dbReference>
<evidence type="ECO:0000259" key="2">
    <source>
        <dbReference type="Pfam" id="PF05970"/>
    </source>
</evidence>
<dbReference type="RefSeq" id="XP_018289963.1">
    <property type="nucleotide sequence ID" value="XM_018436171.1"/>
</dbReference>
<keyword evidence="1" id="KW-0234">DNA repair</keyword>
<keyword evidence="1" id="KW-0233">DNA recombination</keyword>
<keyword evidence="4" id="KW-1185">Reference proteome</keyword>
<keyword evidence="1" id="KW-0347">Helicase</keyword>
<dbReference type="PANTHER" id="PTHR45786:SF74">
    <property type="entry name" value="ATP-DEPENDENT DNA HELICASE"/>
    <property type="match status" value="1"/>
</dbReference>
<dbReference type="PANTHER" id="PTHR45786">
    <property type="entry name" value="DNA BINDING PROTEIN-LIKE"/>
    <property type="match status" value="1"/>
</dbReference>
<comment type="catalytic activity">
    <reaction evidence="1">
        <text>ATP + H2O = ADP + phosphate + H(+)</text>
        <dbReference type="Rhea" id="RHEA:13065"/>
        <dbReference type="ChEBI" id="CHEBI:15377"/>
        <dbReference type="ChEBI" id="CHEBI:15378"/>
        <dbReference type="ChEBI" id="CHEBI:30616"/>
        <dbReference type="ChEBI" id="CHEBI:43474"/>
        <dbReference type="ChEBI" id="CHEBI:456216"/>
        <dbReference type="EC" id="5.6.2.3"/>
    </reaction>
</comment>
<dbReference type="OrthoDB" id="2447509at2759"/>
<dbReference type="GO" id="GO:0043139">
    <property type="term" value="F:5'-3' DNA helicase activity"/>
    <property type="evidence" value="ECO:0007669"/>
    <property type="project" value="UniProtKB-EC"/>
</dbReference>
<organism evidence="3 4">
    <name type="scientific">Phycomyces blakesleeanus (strain ATCC 8743b / DSM 1359 / FGSC 10004 / NBRC 33097 / NRRL 1555)</name>
    <dbReference type="NCBI Taxonomy" id="763407"/>
    <lineage>
        <taxon>Eukaryota</taxon>
        <taxon>Fungi</taxon>
        <taxon>Fungi incertae sedis</taxon>
        <taxon>Mucoromycota</taxon>
        <taxon>Mucoromycotina</taxon>
        <taxon>Mucoromycetes</taxon>
        <taxon>Mucorales</taxon>
        <taxon>Phycomycetaceae</taxon>
        <taxon>Phycomyces</taxon>
    </lineage>
</organism>
<reference evidence="4" key="1">
    <citation type="submission" date="2015-06" db="EMBL/GenBank/DDBJ databases">
        <title>Expansion of signal transduction pathways in fungi by whole-genome duplication.</title>
        <authorList>
            <consortium name="DOE Joint Genome Institute"/>
            <person name="Corrochano L.M."/>
            <person name="Kuo A."/>
            <person name="Marcet-Houben M."/>
            <person name="Polaino S."/>
            <person name="Salamov A."/>
            <person name="Villalobos J.M."/>
            <person name="Alvarez M.I."/>
            <person name="Avalos J."/>
            <person name="Benito E.P."/>
            <person name="Benoit I."/>
            <person name="Burger G."/>
            <person name="Camino L.P."/>
            <person name="Canovas D."/>
            <person name="Cerda-Olmedo E."/>
            <person name="Cheng J.-F."/>
            <person name="Dominguez A."/>
            <person name="Elias M."/>
            <person name="Eslava A.P."/>
            <person name="Glaser F."/>
            <person name="Grimwood J."/>
            <person name="Gutierrez G."/>
            <person name="Heitman J."/>
            <person name="Henrissat B."/>
            <person name="Iturriaga E.A."/>
            <person name="Lang B.F."/>
            <person name="Lavin J.L."/>
            <person name="Lee S."/>
            <person name="Li W."/>
            <person name="Lindquist E."/>
            <person name="Lopez-Garcia S."/>
            <person name="Luque E.M."/>
            <person name="Marcos A.T."/>
            <person name="Martin J."/>
            <person name="McCluskey K."/>
            <person name="Medina H.R."/>
            <person name="Miralles-Duran A."/>
            <person name="Miyazaki A."/>
            <person name="Munoz-Torres E."/>
            <person name="Oguiza J.A."/>
            <person name="Ohm R."/>
            <person name="Olmedo M."/>
            <person name="Orejas M."/>
            <person name="Ortiz-Castellanos L."/>
            <person name="Pisabarro A.G."/>
            <person name="Rodriguez-Romero J."/>
            <person name="Ruiz-Herrera J."/>
            <person name="Ruiz-Vazquez R."/>
            <person name="Sanz C."/>
            <person name="Schackwitz W."/>
            <person name="Schmutz J."/>
            <person name="Shahriari M."/>
            <person name="Shelest E."/>
            <person name="Silva-Franco F."/>
            <person name="Soanes D."/>
            <person name="Syed K."/>
            <person name="Tagua V.G."/>
            <person name="Talbot N.J."/>
            <person name="Thon M."/>
            <person name="De vries R.P."/>
            <person name="Wiebenga A."/>
            <person name="Yadav J.S."/>
            <person name="Braun E.L."/>
            <person name="Baker S."/>
            <person name="Garre V."/>
            <person name="Horwitz B."/>
            <person name="Torres-Martinez S."/>
            <person name="Idnurm A."/>
            <person name="Herrera-Estrella A."/>
            <person name="Gabaldon T."/>
            <person name="Grigoriev I.V."/>
        </authorList>
    </citation>
    <scope>NUCLEOTIDE SEQUENCE [LARGE SCALE GENOMIC DNA]</scope>
    <source>
        <strain evidence="4">NRRL 1555(-)</strain>
    </source>
</reference>
<evidence type="ECO:0000256" key="1">
    <source>
        <dbReference type="RuleBase" id="RU363044"/>
    </source>
</evidence>
<dbReference type="SUPFAM" id="SSF52540">
    <property type="entry name" value="P-loop containing nucleoside triphosphate hydrolases"/>
    <property type="match status" value="2"/>
</dbReference>
<keyword evidence="1" id="KW-0227">DNA damage</keyword>
<dbReference type="Gene3D" id="3.40.50.300">
    <property type="entry name" value="P-loop containing nucleotide triphosphate hydrolases"/>
    <property type="match status" value="2"/>
</dbReference>
<comment type="similarity">
    <text evidence="1">Belongs to the helicase family.</text>
</comment>
<dbReference type="EC" id="5.6.2.3" evidence="1"/>
<dbReference type="CDD" id="cd18809">
    <property type="entry name" value="SF1_C_RecD"/>
    <property type="match status" value="1"/>
</dbReference>